<name>A0A0E9WUD1_ANGAN</name>
<reference evidence="1" key="1">
    <citation type="submission" date="2014-11" db="EMBL/GenBank/DDBJ databases">
        <authorList>
            <person name="Amaro Gonzalez C."/>
        </authorList>
    </citation>
    <scope>NUCLEOTIDE SEQUENCE</scope>
</reference>
<organism evidence="1">
    <name type="scientific">Anguilla anguilla</name>
    <name type="common">European freshwater eel</name>
    <name type="synonym">Muraena anguilla</name>
    <dbReference type="NCBI Taxonomy" id="7936"/>
    <lineage>
        <taxon>Eukaryota</taxon>
        <taxon>Metazoa</taxon>
        <taxon>Chordata</taxon>
        <taxon>Craniata</taxon>
        <taxon>Vertebrata</taxon>
        <taxon>Euteleostomi</taxon>
        <taxon>Actinopterygii</taxon>
        <taxon>Neopterygii</taxon>
        <taxon>Teleostei</taxon>
        <taxon>Anguilliformes</taxon>
        <taxon>Anguillidae</taxon>
        <taxon>Anguilla</taxon>
    </lineage>
</organism>
<proteinExistence type="predicted"/>
<accession>A0A0E9WUD1</accession>
<reference evidence="1" key="2">
    <citation type="journal article" date="2015" name="Fish Shellfish Immunol.">
        <title>Early steps in the European eel (Anguilla anguilla)-Vibrio vulnificus interaction in the gills: Role of the RtxA13 toxin.</title>
        <authorList>
            <person name="Callol A."/>
            <person name="Pajuelo D."/>
            <person name="Ebbesson L."/>
            <person name="Teles M."/>
            <person name="MacKenzie S."/>
            <person name="Amaro C."/>
        </authorList>
    </citation>
    <scope>NUCLEOTIDE SEQUENCE</scope>
</reference>
<evidence type="ECO:0000313" key="1">
    <source>
        <dbReference type="EMBL" id="JAH94014.1"/>
    </source>
</evidence>
<protein>
    <submittedName>
        <fullName evidence="1">Uncharacterized protein</fullName>
    </submittedName>
</protein>
<dbReference type="AlphaFoldDB" id="A0A0E9WUD1"/>
<sequence length="72" mass="8136">MKVTALVGMWKTLATGNFPGAVHVDHLVQRKGHHSGDGFPEEIPKTSWTDLLAQKKEVHLEQIFKTATWQRT</sequence>
<dbReference type="EMBL" id="GBXM01014563">
    <property type="protein sequence ID" value="JAH94014.1"/>
    <property type="molecule type" value="Transcribed_RNA"/>
</dbReference>